<reference evidence="2" key="2">
    <citation type="submission" date="2015-01" db="EMBL/GenBank/DDBJ databases">
        <title>Evolutionary Origins and Diversification of the Mycorrhizal Mutualists.</title>
        <authorList>
            <consortium name="DOE Joint Genome Institute"/>
            <consortium name="Mycorrhizal Genomics Consortium"/>
            <person name="Kohler A."/>
            <person name="Kuo A."/>
            <person name="Nagy L.G."/>
            <person name="Floudas D."/>
            <person name="Copeland A."/>
            <person name="Barry K.W."/>
            <person name="Cichocki N."/>
            <person name="Veneault-Fourrey C."/>
            <person name="LaButti K."/>
            <person name="Lindquist E.A."/>
            <person name="Lipzen A."/>
            <person name="Lundell T."/>
            <person name="Morin E."/>
            <person name="Murat C."/>
            <person name="Riley R."/>
            <person name="Ohm R."/>
            <person name="Sun H."/>
            <person name="Tunlid A."/>
            <person name="Henrissat B."/>
            <person name="Grigoriev I.V."/>
            <person name="Hibbett D.S."/>
            <person name="Martin F."/>
        </authorList>
    </citation>
    <scope>NUCLEOTIDE SEQUENCE [LARGE SCALE GENOMIC DNA]</scope>
    <source>
        <strain evidence="2">Ve08.2h10</strain>
    </source>
</reference>
<dbReference type="OrthoDB" id="3032860at2759"/>
<dbReference type="Proteomes" id="UP000054538">
    <property type="component" value="Unassembled WGS sequence"/>
</dbReference>
<evidence type="ECO:0008006" key="3">
    <source>
        <dbReference type="Google" id="ProtNLM"/>
    </source>
</evidence>
<proteinExistence type="predicted"/>
<reference evidence="1 2" key="1">
    <citation type="submission" date="2014-04" db="EMBL/GenBank/DDBJ databases">
        <authorList>
            <consortium name="DOE Joint Genome Institute"/>
            <person name="Kuo A."/>
            <person name="Kohler A."/>
            <person name="Jargeat P."/>
            <person name="Nagy L.G."/>
            <person name="Floudas D."/>
            <person name="Copeland A."/>
            <person name="Barry K.W."/>
            <person name="Cichocki N."/>
            <person name="Veneault-Fourrey C."/>
            <person name="LaButti K."/>
            <person name="Lindquist E.A."/>
            <person name="Lipzen A."/>
            <person name="Lundell T."/>
            <person name="Morin E."/>
            <person name="Murat C."/>
            <person name="Sun H."/>
            <person name="Tunlid A."/>
            <person name="Henrissat B."/>
            <person name="Grigoriev I.V."/>
            <person name="Hibbett D.S."/>
            <person name="Martin F."/>
            <person name="Nordberg H.P."/>
            <person name="Cantor M.N."/>
            <person name="Hua S.X."/>
        </authorList>
    </citation>
    <scope>NUCLEOTIDE SEQUENCE [LARGE SCALE GENOMIC DNA]</scope>
    <source>
        <strain evidence="1 2">Ve08.2h10</strain>
    </source>
</reference>
<protein>
    <recommendedName>
        <fullName evidence="3">Retrotransposon Copia-like N-terminal domain-containing protein</fullName>
    </recommendedName>
</protein>
<gene>
    <name evidence="1" type="ORF">PAXRUDRAFT_16308</name>
</gene>
<dbReference type="HOGENOM" id="CLU_036321_3_0_1"/>
<dbReference type="EMBL" id="KN826268">
    <property type="protein sequence ID" value="KIK79489.1"/>
    <property type="molecule type" value="Genomic_DNA"/>
</dbReference>
<dbReference type="AlphaFoldDB" id="A0A0D0DEW5"/>
<evidence type="ECO:0000313" key="1">
    <source>
        <dbReference type="EMBL" id="KIK79489.1"/>
    </source>
</evidence>
<name>A0A0D0DEW5_9AGAM</name>
<dbReference type="InParanoid" id="A0A0D0DEW5"/>
<dbReference type="STRING" id="930991.A0A0D0DEW5"/>
<keyword evidence="2" id="KW-1185">Reference proteome</keyword>
<evidence type="ECO:0000313" key="2">
    <source>
        <dbReference type="Proteomes" id="UP000054538"/>
    </source>
</evidence>
<organism evidence="1 2">
    <name type="scientific">Paxillus rubicundulus Ve08.2h10</name>
    <dbReference type="NCBI Taxonomy" id="930991"/>
    <lineage>
        <taxon>Eukaryota</taxon>
        <taxon>Fungi</taxon>
        <taxon>Dikarya</taxon>
        <taxon>Basidiomycota</taxon>
        <taxon>Agaricomycotina</taxon>
        <taxon>Agaricomycetes</taxon>
        <taxon>Agaricomycetidae</taxon>
        <taxon>Boletales</taxon>
        <taxon>Paxilineae</taxon>
        <taxon>Paxillaceae</taxon>
        <taxon>Paxillus</taxon>
    </lineage>
</organism>
<sequence length="131" mass="14852">MASNSNSLTSTIPNLTGSNYLIWAPKMTNFLWASRLNWVLRKSFPEEGEEGSNQSKVDEWDNNNDHALGHVLLKMDAHLSHQYQGYNAAHEVWEGLDSHFAKTSITSIYMEFKVMMDAQIPEYHPAPALPS</sequence>
<accession>A0A0D0DEW5</accession>
<dbReference type="Pfam" id="PF14223">
    <property type="entry name" value="Retrotran_gag_2"/>
    <property type="match status" value="1"/>
</dbReference>